<dbReference type="OMA" id="NRFAHSQ"/>
<protein>
    <recommendedName>
        <fullName evidence="3">Nucleotide exchange factor SIL1</fullName>
    </recommendedName>
</protein>
<dbReference type="InterPro" id="IPR011989">
    <property type="entry name" value="ARM-like"/>
</dbReference>
<evidence type="ECO:0000313" key="13">
    <source>
        <dbReference type="Proteomes" id="UP000494163"/>
    </source>
</evidence>
<sequence>MRLIIATVIAVLAINIVQAGTAENVNKSDEFVATHEWQVIREGQGIPKGLHVRINMQTGVKEAKLLDESERGTALQSQAGEDDKGDQKPLALEHQANIIEESVRKAKEQKRSYAELRKAYKDFQKNFRTDGEVIVQLLEQYRNFSKTPLASELKPKFNVLDNLEYMLHQIDNALVFIDSGGLEDVLLPIVVNDTNTDLKVSAMRVLGALTANNPKAQIKVFERNFGSHLAQILMTSTNSAEVSSALHALGAMLRKFPLAQERILSTIGTQAFISVLSNSQVELRNKAKVVTLISDLLLEKRSAFENNMDASEAIAQYALIELETWLSNQGYCAKMEAVLSKDYVQLLDQPETVEQFSVALESTEQMCRSLWSKSATLRHALLTLRNRYARSEDEYRLEVSQALTKVCANFFEQRSHSDL</sequence>
<dbReference type="GO" id="GO:0005788">
    <property type="term" value="C:endoplasmic reticulum lumen"/>
    <property type="evidence" value="ECO:0007669"/>
    <property type="project" value="UniProtKB-SubCell"/>
</dbReference>
<feature type="coiled-coil region" evidence="10">
    <location>
        <begin position="99"/>
        <end position="126"/>
    </location>
</feature>
<proteinExistence type="inferred from homology"/>
<accession>A0A0M3QY19</accession>
<dbReference type="AlphaFoldDB" id="A0A0M3QY19"/>
<keyword evidence="8" id="KW-0811">Translocation</keyword>
<dbReference type="Gene3D" id="1.25.10.10">
    <property type="entry name" value="Leucine-rich Repeat Variant"/>
    <property type="match status" value="1"/>
</dbReference>
<gene>
    <name evidence="12" type="ORF">Dbus_chr3Rg1653</name>
</gene>
<dbReference type="OrthoDB" id="448649at2759"/>
<dbReference type="GO" id="GO:0015031">
    <property type="term" value="P:protein transport"/>
    <property type="evidence" value="ECO:0007669"/>
    <property type="project" value="UniProtKB-KW"/>
</dbReference>
<evidence type="ECO:0000256" key="10">
    <source>
        <dbReference type="SAM" id="Coils"/>
    </source>
</evidence>
<dbReference type="PANTHER" id="PTHR19316:SF35">
    <property type="entry name" value="NUCLEOTIDE EXCHANGE FACTOR SIL1"/>
    <property type="match status" value="1"/>
</dbReference>
<dbReference type="SUPFAM" id="SSF48371">
    <property type="entry name" value="ARM repeat"/>
    <property type="match status" value="1"/>
</dbReference>
<keyword evidence="9" id="KW-0325">Glycoprotein</keyword>
<organism evidence="12 13">
    <name type="scientific">Drosophila busckii</name>
    <name type="common">Fruit fly</name>
    <dbReference type="NCBI Taxonomy" id="30019"/>
    <lineage>
        <taxon>Eukaryota</taxon>
        <taxon>Metazoa</taxon>
        <taxon>Ecdysozoa</taxon>
        <taxon>Arthropoda</taxon>
        <taxon>Hexapoda</taxon>
        <taxon>Insecta</taxon>
        <taxon>Pterygota</taxon>
        <taxon>Neoptera</taxon>
        <taxon>Endopterygota</taxon>
        <taxon>Diptera</taxon>
        <taxon>Brachycera</taxon>
        <taxon>Muscomorpha</taxon>
        <taxon>Ephydroidea</taxon>
        <taxon>Drosophilidae</taxon>
        <taxon>Drosophila</taxon>
    </lineage>
</organism>
<keyword evidence="5 11" id="KW-0732">Signal</keyword>
<dbReference type="EMBL" id="CP012526">
    <property type="protein sequence ID" value="ALC46903.1"/>
    <property type="molecule type" value="Genomic_DNA"/>
</dbReference>
<evidence type="ECO:0000256" key="2">
    <source>
        <dbReference type="ARBA" id="ARBA00010588"/>
    </source>
</evidence>
<keyword evidence="6" id="KW-0256">Endoplasmic reticulum</keyword>
<evidence type="ECO:0000256" key="6">
    <source>
        <dbReference type="ARBA" id="ARBA00022824"/>
    </source>
</evidence>
<dbReference type="Proteomes" id="UP000494163">
    <property type="component" value="Chromosome 3R"/>
</dbReference>
<keyword evidence="7" id="KW-0653">Protein transport</keyword>
<keyword evidence="4" id="KW-0813">Transport</keyword>
<reference evidence="12 13" key="1">
    <citation type="submission" date="2015-08" db="EMBL/GenBank/DDBJ databases">
        <title>Ancestral chromatin configuration constrains chromatin evolution on differentiating sex chromosomes in Drosophila.</title>
        <authorList>
            <person name="Zhou Q."/>
            <person name="Bachtrog D."/>
        </authorList>
    </citation>
    <scope>NUCLEOTIDE SEQUENCE [LARGE SCALE GENOMIC DNA]</scope>
    <source>
        <tissue evidence="12">Whole larvae</tissue>
    </source>
</reference>
<feature type="chain" id="PRO_5005788178" description="Nucleotide exchange factor SIL1" evidence="11">
    <location>
        <begin position="20"/>
        <end position="419"/>
    </location>
</feature>
<dbReference type="InterPro" id="IPR016024">
    <property type="entry name" value="ARM-type_fold"/>
</dbReference>
<evidence type="ECO:0000313" key="12">
    <source>
        <dbReference type="EMBL" id="ALC46903.1"/>
    </source>
</evidence>
<dbReference type="SMR" id="A0A0M3QY19"/>
<name>A0A0M3QY19_DROBS</name>
<evidence type="ECO:0000256" key="7">
    <source>
        <dbReference type="ARBA" id="ARBA00022927"/>
    </source>
</evidence>
<dbReference type="PANTHER" id="PTHR19316">
    <property type="entry name" value="PROTEIN FOLDING REGULATOR"/>
    <property type="match status" value="1"/>
</dbReference>
<evidence type="ECO:0000256" key="9">
    <source>
        <dbReference type="ARBA" id="ARBA00023180"/>
    </source>
</evidence>
<dbReference type="InterPro" id="IPR050693">
    <property type="entry name" value="Hsp70_NEF-Inhibitors"/>
</dbReference>
<comment type="subcellular location">
    <subcellularLocation>
        <location evidence="1">Endoplasmic reticulum lumen</location>
    </subcellularLocation>
</comment>
<feature type="signal peptide" evidence="11">
    <location>
        <begin position="1"/>
        <end position="19"/>
    </location>
</feature>
<keyword evidence="13" id="KW-1185">Reference proteome</keyword>
<evidence type="ECO:0000256" key="4">
    <source>
        <dbReference type="ARBA" id="ARBA00022448"/>
    </source>
</evidence>
<dbReference type="STRING" id="30019.A0A0M3QY19"/>
<evidence type="ECO:0000256" key="3">
    <source>
        <dbReference type="ARBA" id="ARBA00015352"/>
    </source>
</evidence>
<evidence type="ECO:0000256" key="1">
    <source>
        <dbReference type="ARBA" id="ARBA00004319"/>
    </source>
</evidence>
<evidence type="ECO:0000256" key="8">
    <source>
        <dbReference type="ARBA" id="ARBA00023010"/>
    </source>
</evidence>
<comment type="similarity">
    <text evidence="2">Belongs to the SIL1 family.</text>
</comment>
<keyword evidence="10" id="KW-0175">Coiled coil</keyword>
<evidence type="ECO:0000256" key="5">
    <source>
        <dbReference type="ARBA" id="ARBA00022729"/>
    </source>
</evidence>
<dbReference type="GO" id="GO:0000774">
    <property type="term" value="F:adenyl-nucleotide exchange factor activity"/>
    <property type="evidence" value="ECO:0007669"/>
    <property type="project" value="TreeGrafter"/>
</dbReference>
<evidence type="ECO:0000256" key="11">
    <source>
        <dbReference type="SAM" id="SignalP"/>
    </source>
</evidence>